<evidence type="ECO:0000313" key="2">
    <source>
        <dbReference type="Proteomes" id="UP000285343"/>
    </source>
</evidence>
<comment type="caution">
    <text evidence="1">The sequence shown here is derived from an EMBL/GenBank/DDBJ whole genome shotgun (WGS) entry which is preliminary data.</text>
</comment>
<sequence>MKSKTDILSFTYSSRGRDVDIVEPVLSKLEKDLDITITRKWLYDNFVFDILKYRPKLVIDANAIGCRNHLWACRFASMMGCKVVTFVSEGDYRYIDGSITTMLFGWNTKERLYEDLHLEWSQRNIEYFKTSKGYDNNKIKLSGATGFDKYSLLSFMDRQSLLSKYKKDKFTKVVTLAGYTFDFMFNENHSTGPIYFGKELEGIKASLFALQDGYLELVKNNPDILFVAKKHPLTENKNYDEFSKIEKFKNVLILQTEENVFDVINVCDILIAFESTTALEAWLLKKHTLLYNPIIQKFNRSSISEGSPIIENIENLQKAIDEYYSTGGIKLFADKENDRLKIIKDVIGFADGKNYQRAAAYIEDLYLNKQKNKIEFSFFFFIHMIILGTRNYLRDLIVNTKIFRRFARVNHFYLRTLNDYTDIERIKYKGIYSKAIDKFEGIN</sequence>
<dbReference type="RefSeq" id="WP_117866857.1">
    <property type="nucleotide sequence ID" value="NZ_JAQEAU010000001.1"/>
</dbReference>
<dbReference type="NCBIfam" id="NF046086">
    <property type="entry name" value="BFO_1060_trans"/>
    <property type="match status" value="1"/>
</dbReference>
<protein>
    <submittedName>
        <fullName evidence="1">Uncharacterized protein</fullName>
    </submittedName>
</protein>
<reference evidence="1 2" key="1">
    <citation type="submission" date="2018-08" db="EMBL/GenBank/DDBJ databases">
        <title>A genome reference for cultivated species of the human gut microbiota.</title>
        <authorList>
            <person name="Zou Y."/>
            <person name="Xue W."/>
            <person name="Luo G."/>
        </authorList>
    </citation>
    <scope>NUCLEOTIDE SEQUENCE [LARGE SCALE GENOMIC DNA]</scope>
    <source>
        <strain evidence="1 2">AF14-42</strain>
    </source>
</reference>
<organism evidence="1 2">
    <name type="scientific">Bacteroides uniformis</name>
    <dbReference type="NCBI Taxonomy" id="820"/>
    <lineage>
        <taxon>Bacteria</taxon>
        <taxon>Pseudomonadati</taxon>
        <taxon>Bacteroidota</taxon>
        <taxon>Bacteroidia</taxon>
        <taxon>Bacteroidales</taxon>
        <taxon>Bacteroidaceae</taxon>
        <taxon>Bacteroides</taxon>
    </lineage>
</organism>
<gene>
    <name evidence="1" type="ORF">DWW14_16070</name>
</gene>
<dbReference type="AlphaFoldDB" id="A0A412XA89"/>
<dbReference type="EMBL" id="QRZC01000024">
    <property type="protein sequence ID" value="RGV39561.1"/>
    <property type="molecule type" value="Genomic_DNA"/>
</dbReference>
<accession>A0A412XA89</accession>
<dbReference type="SUPFAM" id="SSF53756">
    <property type="entry name" value="UDP-Glycosyltransferase/glycogen phosphorylase"/>
    <property type="match status" value="1"/>
</dbReference>
<name>A0A412XA89_BACUN</name>
<dbReference type="InterPro" id="IPR043148">
    <property type="entry name" value="TagF_C"/>
</dbReference>
<proteinExistence type="predicted"/>
<dbReference type="Proteomes" id="UP000285343">
    <property type="component" value="Unassembled WGS sequence"/>
</dbReference>
<dbReference type="Gene3D" id="3.40.50.12580">
    <property type="match status" value="1"/>
</dbReference>
<evidence type="ECO:0000313" key="1">
    <source>
        <dbReference type="EMBL" id="RGV39561.1"/>
    </source>
</evidence>